<comment type="caution">
    <text evidence="4">The sequence shown here is derived from an EMBL/GenBank/DDBJ whole genome shotgun (WGS) entry which is preliminary data.</text>
</comment>
<protein>
    <submittedName>
        <fullName evidence="4">Choline dehydrogenase 7</fullName>
    </submittedName>
</protein>
<feature type="region of interest" description="Disordered" evidence="2">
    <location>
        <begin position="69"/>
        <end position="93"/>
    </location>
</feature>
<proteinExistence type="predicted"/>
<feature type="coiled-coil region" evidence="1">
    <location>
        <begin position="142"/>
        <end position="188"/>
    </location>
</feature>
<evidence type="ECO:0000259" key="3">
    <source>
        <dbReference type="Pfam" id="PF23078"/>
    </source>
</evidence>
<feature type="compositionally biased region" description="Basic and acidic residues" evidence="2">
    <location>
        <begin position="517"/>
        <end position="528"/>
    </location>
</feature>
<dbReference type="AlphaFoldDB" id="A0AAD5XAS1"/>
<feature type="compositionally biased region" description="Basic residues" evidence="2">
    <location>
        <begin position="605"/>
        <end position="615"/>
    </location>
</feature>
<evidence type="ECO:0000256" key="2">
    <source>
        <dbReference type="SAM" id="MobiDB-lite"/>
    </source>
</evidence>
<dbReference type="InterPro" id="IPR051493">
    <property type="entry name" value="CHD"/>
</dbReference>
<dbReference type="Gene3D" id="1.10.10.60">
    <property type="entry name" value="Homeodomain-like"/>
    <property type="match status" value="2"/>
</dbReference>
<accession>A0AAD5XAS1</accession>
<keyword evidence="1" id="KW-0175">Coiled coil</keyword>
<feature type="compositionally biased region" description="Acidic residues" evidence="2">
    <location>
        <begin position="650"/>
        <end position="670"/>
    </location>
</feature>
<feature type="compositionally biased region" description="Polar residues" evidence="2">
    <location>
        <begin position="633"/>
        <end position="646"/>
    </location>
</feature>
<reference evidence="4" key="1">
    <citation type="submission" date="2020-05" db="EMBL/GenBank/DDBJ databases">
        <title>Phylogenomic resolution of chytrid fungi.</title>
        <authorList>
            <person name="Stajich J.E."/>
            <person name="Amses K."/>
            <person name="Simmons R."/>
            <person name="Seto K."/>
            <person name="Myers J."/>
            <person name="Bonds A."/>
            <person name="Quandt C.A."/>
            <person name="Barry K."/>
            <person name="Liu P."/>
            <person name="Grigoriev I."/>
            <person name="Longcore J.E."/>
            <person name="James T.Y."/>
        </authorList>
    </citation>
    <scope>NUCLEOTIDE SEQUENCE</scope>
    <source>
        <strain evidence="4">JEL0513</strain>
    </source>
</reference>
<organism evidence="4 5">
    <name type="scientific">Physocladia obscura</name>
    <dbReference type="NCBI Taxonomy" id="109957"/>
    <lineage>
        <taxon>Eukaryota</taxon>
        <taxon>Fungi</taxon>
        <taxon>Fungi incertae sedis</taxon>
        <taxon>Chytridiomycota</taxon>
        <taxon>Chytridiomycota incertae sedis</taxon>
        <taxon>Chytridiomycetes</taxon>
        <taxon>Chytridiales</taxon>
        <taxon>Chytriomycetaceae</taxon>
        <taxon>Physocladia</taxon>
    </lineage>
</organism>
<feature type="region of interest" description="Disordered" evidence="2">
    <location>
        <begin position="485"/>
        <end position="542"/>
    </location>
</feature>
<evidence type="ECO:0000256" key="1">
    <source>
        <dbReference type="SAM" id="Coils"/>
    </source>
</evidence>
<dbReference type="EMBL" id="JADGJH010003539">
    <property type="protein sequence ID" value="KAJ3090278.1"/>
    <property type="molecule type" value="Genomic_DNA"/>
</dbReference>
<feature type="domain" description="Chromodomain-helicase-DNA-binding protein 6-9 tri-helical" evidence="3">
    <location>
        <begin position="165"/>
        <end position="245"/>
    </location>
</feature>
<feature type="compositionally biased region" description="Basic residues" evidence="2">
    <location>
        <begin position="487"/>
        <end position="496"/>
    </location>
</feature>
<keyword evidence="5" id="KW-1185">Reference proteome</keyword>
<name>A0AAD5XAS1_9FUNG</name>
<evidence type="ECO:0000313" key="5">
    <source>
        <dbReference type="Proteomes" id="UP001211907"/>
    </source>
</evidence>
<dbReference type="PANTHER" id="PTHR46850:SF1">
    <property type="entry name" value="CHROMODOMAIN-HELICASE-DNA-BINDING PROTEIN 9"/>
    <property type="match status" value="1"/>
</dbReference>
<gene>
    <name evidence="4" type="primary">CHD7</name>
    <name evidence="4" type="ORF">HK100_007494</name>
</gene>
<dbReference type="Pfam" id="PF23078">
    <property type="entry name" value="HTH_CHD6-9"/>
    <property type="match status" value="1"/>
</dbReference>
<evidence type="ECO:0000313" key="4">
    <source>
        <dbReference type="EMBL" id="KAJ3090278.1"/>
    </source>
</evidence>
<dbReference type="PANTHER" id="PTHR46850">
    <property type="entry name" value="CHROMODOMAIN-HELICASE-DNA-BINDING PROTEIN 9"/>
    <property type="match status" value="1"/>
</dbReference>
<dbReference type="Proteomes" id="UP001211907">
    <property type="component" value="Unassembled WGS sequence"/>
</dbReference>
<feature type="compositionally biased region" description="Basic and acidic residues" evidence="2">
    <location>
        <begin position="595"/>
        <end position="604"/>
    </location>
</feature>
<feature type="region of interest" description="Disordered" evidence="2">
    <location>
        <begin position="589"/>
        <end position="670"/>
    </location>
</feature>
<feature type="compositionally biased region" description="Basic residues" evidence="2">
    <location>
        <begin position="529"/>
        <end position="539"/>
    </location>
</feature>
<dbReference type="InterPro" id="IPR056342">
    <property type="entry name" value="HTH_CHD6-9"/>
</dbReference>
<sequence>MPMILGAPVNAWWSDNEDRDLLIGTLKHGYGKYAVIASDPALSFAPRLAVLAIENPMPSLTTTLIVPSANSGNTDVSDETPGADVKAESEGSQLTDAISAVQPHVGEDDAMDVDEPKGNSAVRLDLLPTASDLGLRIRKIIAAFLRDQINAAREEQKRMLLEERAKARQEKEEERNKLKERELTKRDRLEFYRTLSSYGVETDKTPTGLRDWTRFKEISQLKKAPDVLEEYFGKLMTLCREVVSPTPGKPPLTTAEMDFITLDKAKKLIKRVESMTKLREDILDSPQLDSSIVALRTIGRSGLPEWWSTEHDKAYLIGIAKWGLNRGDLYVEDDTLPFKAIYENYLRTTAALPAANALALFWMKEAVAMKRFYALCECVLDPNKKRGSGGNRRPILTAPIVPIASSKNSAGVESDFDDDIDFNPKKSKAKSSRVNGSSSSASVLALSYRPGNEYEPSSVAHSEDMALDPLEQIRLLQDEISQVVAGVKRKRSKKKSKGSDDGSDVEGLEGFTGLDGGFRELDDAGESTKRKKKHKKKHTHEITQEQEALFAGILDLATATSHKKKKKHKKSSHHEEADIATLITSITHGFPGVHDGADESVSERKKSKKHKKHRSNNGEHETEPEQSYLDGENASTPDIPQHSQSADVAMADDSEQPSVGEEEDSREFVL</sequence>